<dbReference type="RefSeq" id="WP_026110567.1">
    <property type="nucleotide sequence ID" value="NZ_CP049603.1"/>
</dbReference>
<evidence type="ECO:0000256" key="3">
    <source>
        <dbReference type="ARBA" id="ARBA00015419"/>
    </source>
</evidence>
<evidence type="ECO:0000259" key="12">
    <source>
        <dbReference type="PROSITE" id="PS51779"/>
    </source>
</evidence>
<dbReference type="Proteomes" id="UP000192536">
    <property type="component" value="Unassembled WGS sequence"/>
</dbReference>
<dbReference type="InterPro" id="IPR035243">
    <property type="entry name" value="TamA_POTRA_Dom_1"/>
</dbReference>
<dbReference type="InterPro" id="IPR010827">
    <property type="entry name" value="BamA/TamA_POTRA"/>
</dbReference>
<protein>
    <recommendedName>
        <fullName evidence="3">Translocation and assembly module subunit TamA</fullName>
    </recommendedName>
    <alternativeName>
        <fullName evidence="9">Autotransporter assembly factor TamA</fullName>
    </alternativeName>
</protein>
<dbReference type="Pfam" id="PF17243">
    <property type="entry name" value="POTRA_TamA_1"/>
    <property type="match status" value="1"/>
</dbReference>
<feature type="chain" id="PRO_5010861352" description="Translocation and assembly module subunit TamA" evidence="11">
    <location>
        <begin position="22"/>
        <end position="580"/>
    </location>
</feature>
<gene>
    <name evidence="13" type="ORF">BS640_12910</name>
</gene>
<evidence type="ECO:0000256" key="1">
    <source>
        <dbReference type="ARBA" id="ARBA00004442"/>
    </source>
</evidence>
<dbReference type="PROSITE" id="PS51779">
    <property type="entry name" value="POTRA"/>
    <property type="match status" value="1"/>
</dbReference>
<dbReference type="Gene3D" id="2.40.160.50">
    <property type="entry name" value="membrane protein fhac: a member of the omp85/tpsb transporter family"/>
    <property type="match status" value="1"/>
</dbReference>
<dbReference type="GeneID" id="93568593"/>
<proteinExistence type="inferred from homology"/>
<keyword evidence="14" id="KW-1185">Reference proteome</keyword>
<evidence type="ECO:0000256" key="6">
    <source>
        <dbReference type="ARBA" id="ARBA00022729"/>
    </source>
</evidence>
<dbReference type="PANTHER" id="PTHR12815:SF47">
    <property type="entry name" value="TRANSLOCATION AND ASSEMBLY MODULE SUBUNIT TAMA"/>
    <property type="match status" value="1"/>
</dbReference>
<dbReference type="Pfam" id="PF07244">
    <property type="entry name" value="POTRA"/>
    <property type="match status" value="1"/>
</dbReference>
<evidence type="ECO:0000256" key="2">
    <source>
        <dbReference type="ARBA" id="ARBA00010248"/>
    </source>
</evidence>
<keyword evidence="8" id="KW-0998">Cell outer membrane</keyword>
<dbReference type="FunFam" id="2.40.160.50:FF:000003">
    <property type="entry name" value="Outer membrane protein, OMP85 family"/>
    <property type="match status" value="1"/>
</dbReference>
<feature type="signal peptide" evidence="11">
    <location>
        <begin position="1"/>
        <end position="21"/>
    </location>
</feature>
<comment type="caution">
    <text evidence="13">The sequence shown here is derived from an EMBL/GenBank/DDBJ whole genome shotgun (WGS) entry which is preliminary data.</text>
</comment>
<evidence type="ECO:0000256" key="4">
    <source>
        <dbReference type="ARBA" id="ARBA00022452"/>
    </source>
</evidence>
<keyword evidence="5" id="KW-0812">Transmembrane</keyword>
<comment type="similarity">
    <text evidence="2">Belongs to the TamA family.</text>
</comment>
<organism evidence="13 14">
    <name type="scientific">Rouxiella badensis</name>
    <dbReference type="NCBI Taxonomy" id="1646377"/>
    <lineage>
        <taxon>Bacteria</taxon>
        <taxon>Pseudomonadati</taxon>
        <taxon>Pseudomonadota</taxon>
        <taxon>Gammaproteobacteria</taxon>
        <taxon>Enterobacterales</taxon>
        <taxon>Yersiniaceae</taxon>
        <taxon>Rouxiella</taxon>
    </lineage>
</organism>
<dbReference type="STRING" id="1646377.BS640_12910"/>
<dbReference type="GO" id="GO:0009306">
    <property type="term" value="P:protein secretion"/>
    <property type="evidence" value="ECO:0007669"/>
    <property type="project" value="TreeGrafter"/>
</dbReference>
<evidence type="ECO:0000313" key="13">
    <source>
        <dbReference type="EMBL" id="ORJ25141.1"/>
    </source>
</evidence>
<dbReference type="InterPro" id="IPR039910">
    <property type="entry name" value="D15-like"/>
</dbReference>
<keyword evidence="7" id="KW-0472">Membrane</keyword>
<comment type="subunit">
    <text evidence="10">Interacts with TamB to form the translocation and assembly module (TAM).</text>
</comment>
<dbReference type="EMBL" id="MRWE01000019">
    <property type="protein sequence ID" value="ORJ25141.1"/>
    <property type="molecule type" value="Genomic_DNA"/>
</dbReference>
<evidence type="ECO:0000256" key="10">
    <source>
        <dbReference type="ARBA" id="ARBA00093548"/>
    </source>
</evidence>
<evidence type="ECO:0000256" key="5">
    <source>
        <dbReference type="ARBA" id="ARBA00022692"/>
    </source>
</evidence>
<name>A0A1X0WEG5_9GAMM</name>
<dbReference type="PANTHER" id="PTHR12815">
    <property type="entry name" value="SORTING AND ASSEMBLY MACHINERY SAMM50 PROTEIN FAMILY MEMBER"/>
    <property type="match status" value="1"/>
</dbReference>
<evidence type="ECO:0000256" key="11">
    <source>
        <dbReference type="SAM" id="SignalP"/>
    </source>
</evidence>
<evidence type="ECO:0000256" key="7">
    <source>
        <dbReference type="ARBA" id="ARBA00023136"/>
    </source>
</evidence>
<sequence>MPRYRELCLLAVLLAPPLSYAAKVRLQLEGLSGDLEKNVRVRLSSIGSDEVSADGRFRARVSDAIKLGLRPLGYYQPTIDFNFVQTPPPGRPVLIAKVSAGTPVKIAGTQVVIEGQAKDDTEFEALKKTKVPANGTILNHGTYDGFKSALSGLALRKGYFDANMRKSQLGVIEDKYQAFWDIDFDSGQRYRFGKVIFNGSQIREDYLQNVVPFHQGDYYSSAQLAELNRRLAATGWFNSVVVSPEFDSKEVKASKTLPLNAVVTPRTRNTLELGGGYATDVGPRVKANWKKPWLNDRGQSLESSISLSAPEQTLDLTYKIPLLKDPLQQYYTLGGGFKRIDLNDTKSDSSTATVARYWDSNSGWQRSVNLRWSLDHFTQGTVTDTTMLIYPGVTLSRTRSRGGLMPTWGDSQRYSLDVSDTAWGSDIDFAIIQAQNVWIRMLGDRNRFVFRGNVGWIETNDFEKVPPSLRFFAGGDRSIRGYKYESISPRDSDDKLTGASKMATGSVEYQYNVTGKWWGAVFVDSGEAVNDISKSDFKTGAGVGVRWASPIGPVKLDIATPVGNPTNHDVQFYIGLGPEL</sequence>
<dbReference type="Pfam" id="PF01103">
    <property type="entry name" value="Omp85"/>
    <property type="match status" value="1"/>
</dbReference>
<dbReference type="InterPro" id="IPR000184">
    <property type="entry name" value="Bac_surfAg_D15"/>
</dbReference>
<dbReference type="GO" id="GO:0097347">
    <property type="term" value="C:TAM protein secretion complex"/>
    <property type="evidence" value="ECO:0007669"/>
    <property type="project" value="TreeGrafter"/>
</dbReference>
<evidence type="ECO:0000256" key="8">
    <source>
        <dbReference type="ARBA" id="ARBA00023237"/>
    </source>
</evidence>
<dbReference type="GO" id="GO:0009279">
    <property type="term" value="C:cell outer membrane"/>
    <property type="evidence" value="ECO:0007669"/>
    <property type="project" value="UniProtKB-SubCell"/>
</dbReference>
<keyword evidence="6 11" id="KW-0732">Signal</keyword>
<dbReference type="FunFam" id="3.10.20.310:FF:000008">
    <property type="entry name" value="Outer membrane protein, OMP85 family"/>
    <property type="match status" value="1"/>
</dbReference>
<keyword evidence="4" id="KW-1134">Transmembrane beta strand</keyword>
<reference evidence="13 14" key="1">
    <citation type="journal article" date="2017" name="Int. J. Syst. Evol. Microbiol.">
        <title>Rouxiella badensis sp. nov. and Rouxiella silvae sp. nov. isolated from peat bog soil in Germany and emendation of the genus description.</title>
        <authorList>
            <person name="Le Fleche-Mateos A."/>
            <person name="Kugler J.H."/>
            <person name="Hansen S.H."/>
            <person name="Syldatk C."/>
            <person name="Hausmann R."/>
            <person name="Lomprez F."/>
            <person name="Vandenbogaert M."/>
            <person name="Manuguerra J.C."/>
            <person name="Grimont P.A."/>
        </authorList>
    </citation>
    <scope>NUCLEOTIDE SEQUENCE [LARGE SCALE GENOMIC DNA]</scope>
    <source>
        <strain evidence="13 14">DSM 100043</strain>
    </source>
</reference>
<accession>A0A1X0WEG5</accession>
<evidence type="ECO:0000256" key="9">
    <source>
        <dbReference type="ARBA" id="ARBA00033063"/>
    </source>
</evidence>
<dbReference type="InterPro" id="IPR034746">
    <property type="entry name" value="POTRA"/>
</dbReference>
<feature type="domain" description="POTRA" evidence="12">
    <location>
        <begin position="188"/>
        <end position="266"/>
    </location>
</feature>
<dbReference type="AlphaFoldDB" id="A0A1X0WEG5"/>
<dbReference type="Gene3D" id="3.10.20.310">
    <property type="entry name" value="membrane protein fhac"/>
    <property type="match status" value="3"/>
</dbReference>
<evidence type="ECO:0000313" key="14">
    <source>
        <dbReference type="Proteomes" id="UP000192536"/>
    </source>
</evidence>
<comment type="subcellular location">
    <subcellularLocation>
        <location evidence="1">Cell outer membrane</location>
    </subcellularLocation>
</comment>